<dbReference type="eggNOG" id="arCOG02206">
    <property type="taxonomic scope" value="Archaea"/>
</dbReference>
<feature type="transmembrane region" description="Helical" evidence="1">
    <location>
        <begin position="48"/>
        <end position="66"/>
    </location>
</feature>
<dbReference type="AlphaFoldDB" id="M0M791"/>
<evidence type="ECO:0000256" key="1">
    <source>
        <dbReference type="SAM" id="Phobius"/>
    </source>
</evidence>
<accession>M0M791</accession>
<protein>
    <submittedName>
        <fullName evidence="2">Uncharacterized protein</fullName>
    </submittedName>
</protein>
<keyword evidence="1" id="KW-0472">Membrane</keyword>
<proteinExistence type="predicted"/>
<comment type="caution">
    <text evidence="2">The sequence shown here is derived from an EMBL/GenBank/DDBJ whole genome shotgun (WGS) entry which is preliminary data.</text>
</comment>
<evidence type="ECO:0000313" key="3">
    <source>
        <dbReference type="Proteomes" id="UP000011566"/>
    </source>
</evidence>
<gene>
    <name evidence="2" type="ORF">C447_01890</name>
</gene>
<keyword evidence="1" id="KW-0812">Transmembrane</keyword>
<dbReference type="RefSeq" id="WP_007690306.1">
    <property type="nucleotide sequence ID" value="NZ_AJRK01000067.1"/>
</dbReference>
<dbReference type="Proteomes" id="UP000011566">
    <property type="component" value="Unassembled WGS sequence"/>
</dbReference>
<keyword evidence="3" id="KW-1185">Reference proteome</keyword>
<dbReference type="OrthoDB" id="50040at2157"/>
<dbReference type="EMBL" id="AOMB01000005">
    <property type="protein sequence ID" value="EMA41566.1"/>
    <property type="molecule type" value="Genomic_DNA"/>
</dbReference>
<feature type="transmembrane region" description="Helical" evidence="1">
    <location>
        <begin position="78"/>
        <end position="99"/>
    </location>
</feature>
<name>M0M791_9EURY</name>
<dbReference type="PATRIC" id="fig|1132509.6.peg.443"/>
<dbReference type="Pfam" id="PF19094">
    <property type="entry name" value="EMC6_arch"/>
    <property type="match status" value="1"/>
</dbReference>
<keyword evidence="1" id="KW-1133">Transmembrane helix</keyword>
<sequence>MSTETVHGRPDDHMRSLTVVALTSLSGIAAALVSSTLAGDAAQATVGLYPLAAAILVQLPALRLLGIDVEEFGLKDNLYVAFMTFAFWFVTWTILLTAGTAV</sequence>
<reference evidence="2 3" key="1">
    <citation type="journal article" date="2014" name="PLoS Genet.">
        <title>Phylogenetically driven sequencing of extremely halophilic archaea reveals strategies for static and dynamic osmo-response.</title>
        <authorList>
            <person name="Becker E.A."/>
            <person name="Seitzer P.M."/>
            <person name="Tritt A."/>
            <person name="Larsen D."/>
            <person name="Krusor M."/>
            <person name="Yao A.I."/>
            <person name="Wu D."/>
            <person name="Madern D."/>
            <person name="Eisen J.A."/>
            <person name="Darling A.E."/>
            <person name="Facciotti M.T."/>
        </authorList>
    </citation>
    <scope>NUCLEOTIDE SEQUENCE [LARGE SCALE GENOMIC DNA]</scope>
    <source>
        <strain evidence="2 3">100A6</strain>
    </source>
</reference>
<dbReference type="InterPro" id="IPR043941">
    <property type="entry name" value="EMC6-arch"/>
</dbReference>
<evidence type="ECO:0000313" key="2">
    <source>
        <dbReference type="EMBL" id="EMA41566.1"/>
    </source>
</evidence>
<organism evidence="2 3">
    <name type="scientific">Halococcus hamelinensis 100A6</name>
    <dbReference type="NCBI Taxonomy" id="1132509"/>
    <lineage>
        <taxon>Archaea</taxon>
        <taxon>Methanobacteriati</taxon>
        <taxon>Methanobacteriota</taxon>
        <taxon>Stenosarchaea group</taxon>
        <taxon>Halobacteria</taxon>
        <taxon>Halobacteriales</taxon>
        <taxon>Halococcaceae</taxon>
        <taxon>Halococcus</taxon>
    </lineage>
</organism>